<sequence>MELPSPCRSIRVQLKSRGNDSSDTEVGVIIAITSQALPLTNDARPVIGVEVTHPTPLLCRPSKLISHSSITKKQLFSRVVFKDGL</sequence>
<accession>A0A4Y2KDE7</accession>
<protein>
    <submittedName>
        <fullName evidence="1">Uncharacterized protein</fullName>
    </submittedName>
</protein>
<gene>
    <name evidence="1" type="ORF">AVEN_238298_1</name>
</gene>
<evidence type="ECO:0000313" key="2">
    <source>
        <dbReference type="Proteomes" id="UP000499080"/>
    </source>
</evidence>
<dbReference type="Proteomes" id="UP000499080">
    <property type="component" value="Unassembled WGS sequence"/>
</dbReference>
<dbReference type="AlphaFoldDB" id="A0A4Y2KDE7"/>
<proteinExistence type="predicted"/>
<evidence type="ECO:0000313" key="1">
    <source>
        <dbReference type="EMBL" id="GBN00724.1"/>
    </source>
</evidence>
<keyword evidence="2" id="KW-1185">Reference proteome</keyword>
<name>A0A4Y2KDE7_ARAVE</name>
<organism evidence="1 2">
    <name type="scientific">Araneus ventricosus</name>
    <name type="common">Orbweaver spider</name>
    <name type="synonym">Epeira ventricosa</name>
    <dbReference type="NCBI Taxonomy" id="182803"/>
    <lineage>
        <taxon>Eukaryota</taxon>
        <taxon>Metazoa</taxon>
        <taxon>Ecdysozoa</taxon>
        <taxon>Arthropoda</taxon>
        <taxon>Chelicerata</taxon>
        <taxon>Arachnida</taxon>
        <taxon>Araneae</taxon>
        <taxon>Araneomorphae</taxon>
        <taxon>Entelegynae</taxon>
        <taxon>Araneoidea</taxon>
        <taxon>Araneidae</taxon>
        <taxon>Araneus</taxon>
    </lineage>
</organism>
<reference evidence="1 2" key="1">
    <citation type="journal article" date="2019" name="Sci. Rep.">
        <title>Orb-weaving spider Araneus ventricosus genome elucidates the spidroin gene catalogue.</title>
        <authorList>
            <person name="Kono N."/>
            <person name="Nakamura H."/>
            <person name="Ohtoshi R."/>
            <person name="Moran D.A.P."/>
            <person name="Shinohara A."/>
            <person name="Yoshida Y."/>
            <person name="Fujiwara M."/>
            <person name="Mori M."/>
            <person name="Tomita M."/>
            <person name="Arakawa K."/>
        </authorList>
    </citation>
    <scope>NUCLEOTIDE SEQUENCE [LARGE SCALE GENOMIC DNA]</scope>
</reference>
<comment type="caution">
    <text evidence="1">The sequence shown here is derived from an EMBL/GenBank/DDBJ whole genome shotgun (WGS) entry which is preliminary data.</text>
</comment>
<dbReference type="EMBL" id="BGPR01004543">
    <property type="protein sequence ID" value="GBN00724.1"/>
    <property type="molecule type" value="Genomic_DNA"/>
</dbReference>